<gene>
    <name evidence="1" type="ORF">L227DRAFT_228199</name>
</gene>
<proteinExistence type="predicted"/>
<reference evidence="1" key="1">
    <citation type="journal article" date="2018" name="Genome Biol. Evol.">
        <title>Genomics and development of Lentinus tigrinus, a white-rot wood-decaying mushroom with dimorphic fruiting bodies.</title>
        <authorList>
            <person name="Wu B."/>
            <person name="Xu Z."/>
            <person name="Knudson A."/>
            <person name="Carlson A."/>
            <person name="Chen N."/>
            <person name="Kovaka S."/>
            <person name="LaButti K."/>
            <person name="Lipzen A."/>
            <person name="Pennachio C."/>
            <person name="Riley R."/>
            <person name="Schakwitz W."/>
            <person name="Umezawa K."/>
            <person name="Ohm R.A."/>
            <person name="Grigoriev I.V."/>
            <person name="Nagy L.G."/>
            <person name="Gibbons J."/>
            <person name="Hibbett D."/>
        </authorList>
    </citation>
    <scope>NUCLEOTIDE SEQUENCE [LARGE SCALE GENOMIC DNA]</scope>
    <source>
        <strain evidence="1">ALCF2SS1-6</strain>
    </source>
</reference>
<evidence type="ECO:0000313" key="1">
    <source>
        <dbReference type="EMBL" id="RPD57312.1"/>
    </source>
</evidence>
<dbReference type="Proteomes" id="UP000313359">
    <property type="component" value="Unassembled WGS sequence"/>
</dbReference>
<accession>A0A5C2S1K2</accession>
<sequence>MSAGFPHHFPSTGSRLCPSCGGLVRMKSTWWRMVKELSRSGRSQPEYWRLHTLTSTVTILLGAHYFIIADSQILLTMGFGLKRIEHTSQALRRRKALYRSSESMLRRVRGMGKSSYLHALVRVKMRSGVCGGSMSGYVEFARSVLR</sequence>
<organism evidence="1 2">
    <name type="scientific">Lentinus tigrinus ALCF2SS1-6</name>
    <dbReference type="NCBI Taxonomy" id="1328759"/>
    <lineage>
        <taxon>Eukaryota</taxon>
        <taxon>Fungi</taxon>
        <taxon>Dikarya</taxon>
        <taxon>Basidiomycota</taxon>
        <taxon>Agaricomycotina</taxon>
        <taxon>Agaricomycetes</taxon>
        <taxon>Polyporales</taxon>
        <taxon>Polyporaceae</taxon>
        <taxon>Lentinus</taxon>
    </lineage>
</organism>
<keyword evidence="2" id="KW-1185">Reference proteome</keyword>
<evidence type="ECO:0000313" key="2">
    <source>
        <dbReference type="Proteomes" id="UP000313359"/>
    </source>
</evidence>
<name>A0A5C2S1K2_9APHY</name>
<protein>
    <submittedName>
        <fullName evidence="1">Uncharacterized protein</fullName>
    </submittedName>
</protein>
<dbReference type="EMBL" id="ML122281">
    <property type="protein sequence ID" value="RPD57312.1"/>
    <property type="molecule type" value="Genomic_DNA"/>
</dbReference>
<dbReference type="AlphaFoldDB" id="A0A5C2S1K2"/>